<dbReference type="Pfam" id="PF12686">
    <property type="entry name" value="DUF3800"/>
    <property type="match status" value="1"/>
</dbReference>
<dbReference type="EMBL" id="JQCF01000002">
    <property type="protein sequence ID" value="KRO00473.1"/>
    <property type="molecule type" value="Genomic_DNA"/>
</dbReference>
<dbReference type="PATRIC" id="fig|993692.3.peg.921"/>
<evidence type="ECO:0000313" key="1">
    <source>
        <dbReference type="EMBL" id="KRO00473.1"/>
    </source>
</evidence>
<dbReference type="AlphaFoldDB" id="A0A0R2LFA3"/>
<dbReference type="OrthoDB" id="6399948at2"/>
<dbReference type="Proteomes" id="UP000051006">
    <property type="component" value="Unassembled WGS sequence"/>
</dbReference>
<evidence type="ECO:0000313" key="2">
    <source>
        <dbReference type="Proteomes" id="UP000051006"/>
    </source>
</evidence>
<gene>
    <name evidence="1" type="ORF">IV57_GL000908</name>
</gene>
<comment type="caution">
    <text evidence="1">The sequence shown here is derived from an EMBL/GenBank/DDBJ whole genome shotgun (WGS) entry which is preliminary data.</text>
</comment>
<name>A0A0R2LFA3_9LACO</name>
<sequence length="372" mass="43208">MNKQGLQFYMDESGNTGGNLLNKEQPFFVTGGWLMNDSYIKKLNQYVSTLDFESEIHYKKLPMGLAKESLGIMVKMIIDSMSLFNNPEEDDFVLPIFVRMRKDYLLIDRLIYSIFDSQFGPKEYKEYIDSSFLLNDEKLLEFVHIVKSKLGENRTFLKSAEKLFNFSGDCDPIYNDYLDNCINEFLQVSPYSENPMYVGFLKHINKNDVFDDLNSNGSSRYQREVVPLVISTLFDSIENILNLNIGLDKIIIYPDSDSNKNYIDDYWKMLNEVFLDKKSNEKGGYKNISKIEPNCLSEDYLGIQLADVLCSMQNELLRDGSSLSTKHLKKGSNKIGKNQNEYREILNELNELLLFMNQEIYKKFGISLITEF</sequence>
<evidence type="ECO:0008006" key="3">
    <source>
        <dbReference type="Google" id="ProtNLM"/>
    </source>
</evidence>
<reference evidence="1 2" key="1">
    <citation type="journal article" date="2015" name="Genome Announc.">
        <title>Expanding the biotechnology potential of lactobacilli through comparative genomics of 213 strains and associated genera.</title>
        <authorList>
            <person name="Sun Z."/>
            <person name="Harris H.M."/>
            <person name="McCann A."/>
            <person name="Guo C."/>
            <person name="Argimon S."/>
            <person name="Zhang W."/>
            <person name="Yang X."/>
            <person name="Jeffery I.B."/>
            <person name="Cooney J.C."/>
            <person name="Kagawa T.F."/>
            <person name="Liu W."/>
            <person name="Song Y."/>
            <person name="Salvetti E."/>
            <person name="Wrobel A."/>
            <person name="Rasinkangas P."/>
            <person name="Parkhill J."/>
            <person name="Rea M.C."/>
            <person name="O'Sullivan O."/>
            <person name="Ritari J."/>
            <person name="Douillard F.P."/>
            <person name="Paul Ross R."/>
            <person name="Yang R."/>
            <person name="Briner A.E."/>
            <person name="Felis G.E."/>
            <person name="de Vos W.M."/>
            <person name="Barrangou R."/>
            <person name="Klaenhammer T.R."/>
            <person name="Caufield P.W."/>
            <person name="Cui Y."/>
            <person name="Zhang H."/>
            <person name="O'Toole P.W."/>
        </authorList>
    </citation>
    <scope>NUCLEOTIDE SEQUENCE [LARGE SCALE GENOMIC DNA]</scope>
    <source>
        <strain evidence="1 2">DSM 24716</strain>
    </source>
</reference>
<accession>A0A0R2LFA3</accession>
<dbReference type="InterPro" id="IPR024524">
    <property type="entry name" value="DUF3800"/>
</dbReference>
<dbReference type="RefSeq" id="WP_057879750.1">
    <property type="nucleotide sequence ID" value="NZ_JQCF01000002.1"/>
</dbReference>
<organism evidence="1 2">
    <name type="scientific">Companilactobacillus kimchiensis</name>
    <dbReference type="NCBI Taxonomy" id="993692"/>
    <lineage>
        <taxon>Bacteria</taxon>
        <taxon>Bacillati</taxon>
        <taxon>Bacillota</taxon>
        <taxon>Bacilli</taxon>
        <taxon>Lactobacillales</taxon>
        <taxon>Lactobacillaceae</taxon>
        <taxon>Companilactobacillus</taxon>
    </lineage>
</organism>
<proteinExistence type="predicted"/>
<protein>
    <recommendedName>
        <fullName evidence="3">DUF3800 domain-containing protein</fullName>
    </recommendedName>
</protein>
<keyword evidence="2" id="KW-1185">Reference proteome</keyword>